<evidence type="ECO:0000259" key="1">
    <source>
        <dbReference type="Pfam" id="PF00534"/>
    </source>
</evidence>
<dbReference type="EC" id="2.4.-.-" evidence="2"/>
<organism evidence="2 3">
    <name type="scientific">Flavivirga amylovorans</name>
    <dbReference type="NCBI Taxonomy" id="870486"/>
    <lineage>
        <taxon>Bacteria</taxon>
        <taxon>Pseudomonadati</taxon>
        <taxon>Bacteroidota</taxon>
        <taxon>Flavobacteriia</taxon>
        <taxon>Flavobacteriales</taxon>
        <taxon>Flavobacteriaceae</taxon>
        <taxon>Flavivirga</taxon>
    </lineage>
</organism>
<proteinExistence type="predicted"/>
<dbReference type="EMBL" id="JAUOEM010000001">
    <property type="protein sequence ID" value="MDO5986372.1"/>
    <property type="molecule type" value="Genomic_DNA"/>
</dbReference>
<protein>
    <submittedName>
        <fullName evidence="2">Glycosyltransferase</fullName>
        <ecNumber evidence="2">2.4.-.-</ecNumber>
    </submittedName>
</protein>
<dbReference type="Pfam" id="PF00534">
    <property type="entry name" value="Glycos_transf_1"/>
    <property type="match status" value="1"/>
</dbReference>
<evidence type="ECO:0000313" key="2">
    <source>
        <dbReference type="EMBL" id="MDO5986372.1"/>
    </source>
</evidence>
<dbReference type="InterPro" id="IPR001296">
    <property type="entry name" value="Glyco_trans_1"/>
</dbReference>
<accession>A0ABT8WXF0</accession>
<evidence type="ECO:0000313" key="3">
    <source>
        <dbReference type="Proteomes" id="UP001176891"/>
    </source>
</evidence>
<reference evidence="2" key="1">
    <citation type="submission" date="2023-07" db="EMBL/GenBank/DDBJ databases">
        <title>Two novel species in the genus Flavivirga.</title>
        <authorList>
            <person name="Kwon K."/>
        </authorList>
    </citation>
    <scope>NUCLEOTIDE SEQUENCE</scope>
    <source>
        <strain evidence="2">KACC 14157</strain>
    </source>
</reference>
<feature type="domain" description="Glycosyl transferase family 1" evidence="1">
    <location>
        <begin position="195"/>
        <end position="358"/>
    </location>
</feature>
<dbReference type="Proteomes" id="UP001176891">
    <property type="component" value="Unassembled WGS sequence"/>
</dbReference>
<name>A0ABT8WXF0_9FLAO</name>
<dbReference type="GO" id="GO:0016757">
    <property type="term" value="F:glycosyltransferase activity"/>
    <property type="evidence" value="ECO:0007669"/>
    <property type="project" value="UniProtKB-KW"/>
</dbReference>
<dbReference type="Gene3D" id="3.40.50.2000">
    <property type="entry name" value="Glycogen Phosphorylase B"/>
    <property type="match status" value="1"/>
</dbReference>
<keyword evidence="2" id="KW-0808">Transferase</keyword>
<dbReference type="RefSeq" id="WP_303280888.1">
    <property type="nucleotide sequence ID" value="NZ_BAABCZ010000016.1"/>
</dbReference>
<keyword evidence="3" id="KW-1185">Reference proteome</keyword>
<gene>
    <name evidence="2" type="ORF">Q4Q39_03045</name>
</gene>
<sequence>MKTKVLFLVSDFYHGGAQREMFELDSVIDKSSIDVNILCLSQLNSSEYFTDFFYEKHLGIKTTVFFLEDIIPNSKSGLLKKIANRIQGNKNNLKKRKALETFLNGFTRVFFMGEYVFQSIASILSQNYFEKVIIFIMSARFQGEHYRNLPKDVKYLFISGFDKQEEVDYEFEGFTNYNHIPLLLSLRVSEAFNNWKFESHNKVKKIGIFTRLNKSKPLDPFFYALHILLNELPNVELHIFGAGDYKKAGYDRYISHLQLSKKIFFKGHQKDIKASINKERLDLVWFQGYNNKPAGYAALDICLTGIPLLLWDFYAGINIKINQTEEVFPHFKDLSLFVEASKKVLQNEEFANAVSEKQFKYVIDKRDIEQNINAIKHLFN</sequence>
<dbReference type="SUPFAM" id="SSF53756">
    <property type="entry name" value="UDP-Glycosyltransferase/glycogen phosphorylase"/>
    <property type="match status" value="1"/>
</dbReference>
<comment type="caution">
    <text evidence="2">The sequence shown here is derived from an EMBL/GenBank/DDBJ whole genome shotgun (WGS) entry which is preliminary data.</text>
</comment>
<keyword evidence="2" id="KW-0328">Glycosyltransferase</keyword>